<name>A0A6A6J6N3_WESOR</name>
<evidence type="ECO:0008006" key="3">
    <source>
        <dbReference type="Google" id="ProtNLM"/>
    </source>
</evidence>
<dbReference type="Proteomes" id="UP000800097">
    <property type="component" value="Unassembled WGS sequence"/>
</dbReference>
<dbReference type="EMBL" id="ML986552">
    <property type="protein sequence ID" value="KAF2271296.1"/>
    <property type="molecule type" value="Genomic_DNA"/>
</dbReference>
<dbReference type="Pfam" id="PF07366">
    <property type="entry name" value="SnoaL"/>
    <property type="match status" value="1"/>
</dbReference>
<evidence type="ECO:0000313" key="2">
    <source>
        <dbReference type="Proteomes" id="UP000800097"/>
    </source>
</evidence>
<dbReference type="InterPro" id="IPR009959">
    <property type="entry name" value="Cyclase_SnoaL-like"/>
</dbReference>
<dbReference type="RefSeq" id="XP_033648835.1">
    <property type="nucleotide sequence ID" value="XM_033796172.1"/>
</dbReference>
<dbReference type="OrthoDB" id="2830113at2759"/>
<evidence type="ECO:0000313" key="1">
    <source>
        <dbReference type="EMBL" id="KAF2271296.1"/>
    </source>
</evidence>
<organism evidence="1 2">
    <name type="scientific">Westerdykella ornata</name>
    <dbReference type="NCBI Taxonomy" id="318751"/>
    <lineage>
        <taxon>Eukaryota</taxon>
        <taxon>Fungi</taxon>
        <taxon>Dikarya</taxon>
        <taxon>Ascomycota</taxon>
        <taxon>Pezizomycotina</taxon>
        <taxon>Dothideomycetes</taxon>
        <taxon>Pleosporomycetidae</taxon>
        <taxon>Pleosporales</taxon>
        <taxon>Sporormiaceae</taxon>
        <taxon>Westerdykella</taxon>
    </lineage>
</organism>
<dbReference type="GO" id="GO:0030638">
    <property type="term" value="P:polyketide metabolic process"/>
    <property type="evidence" value="ECO:0007669"/>
    <property type="project" value="InterPro"/>
</dbReference>
<dbReference type="AlphaFoldDB" id="A0A6A6J6N3"/>
<sequence length="72" mass="8407">QVCNIVCDQSTQRVFVRLELHFTPTKELLGQDPSSQAVRLAEHSIYQFEGGKLIRMWTIVDWEGLRRHMVAH</sequence>
<keyword evidence="2" id="KW-1185">Reference proteome</keyword>
<dbReference type="SUPFAM" id="SSF54427">
    <property type="entry name" value="NTF2-like"/>
    <property type="match status" value="1"/>
</dbReference>
<protein>
    <recommendedName>
        <fullName evidence="3">SnoaL-like domain-containing protein</fullName>
    </recommendedName>
</protein>
<accession>A0A6A6J6N3</accession>
<dbReference type="InterPro" id="IPR032710">
    <property type="entry name" value="NTF2-like_dom_sf"/>
</dbReference>
<feature type="non-terminal residue" evidence="1">
    <location>
        <position position="1"/>
    </location>
</feature>
<proteinExistence type="predicted"/>
<reference evidence="1" key="1">
    <citation type="journal article" date="2020" name="Stud. Mycol.">
        <title>101 Dothideomycetes genomes: a test case for predicting lifestyles and emergence of pathogens.</title>
        <authorList>
            <person name="Haridas S."/>
            <person name="Albert R."/>
            <person name="Binder M."/>
            <person name="Bloem J."/>
            <person name="Labutti K."/>
            <person name="Salamov A."/>
            <person name="Andreopoulos B."/>
            <person name="Baker S."/>
            <person name="Barry K."/>
            <person name="Bills G."/>
            <person name="Bluhm B."/>
            <person name="Cannon C."/>
            <person name="Castanera R."/>
            <person name="Culley D."/>
            <person name="Daum C."/>
            <person name="Ezra D."/>
            <person name="Gonzalez J."/>
            <person name="Henrissat B."/>
            <person name="Kuo A."/>
            <person name="Liang C."/>
            <person name="Lipzen A."/>
            <person name="Lutzoni F."/>
            <person name="Magnuson J."/>
            <person name="Mondo S."/>
            <person name="Nolan M."/>
            <person name="Ohm R."/>
            <person name="Pangilinan J."/>
            <person name="Park H.-J."/>
            <person name="Ramirez L."/>
            <person name="Alfaro M."/>
            <person name="Sun H."/>
            <person name="Tritt A."/>
            <person name="Yoshinaga Y."/>
            <person name="Zwiers L.-H."/>
            <person name="Turgeon B."/>
            <person name="Goodwin S."/>
            <person name="Spatafora J."/>
            <person name="Crous P."/>
            <person name="Grigoriev I."/>
        </authorList>
    </citation>
    <scope>NUCLEOTIDE SEQUENCE</scope>
    <source>
        <strain evidence="1">CBS 379.55</strain>
    </source>
</reference>
<gene>
    <name evidence="1" type="ORF">EI97DRAFT_388220</name>
</gene>
<dbReference type="Gene3D" id="3.10.450.50">
    <property type="match status" value="1"/>
</dbReference>
<dbReference type="GeneID" id="54549347"/>